<dbReference type="InterPro" id="IPR051933">
    <property type="entry name" value="Resuscitation_pf_RpfB"/>
</dbReference>
<evidence type="ECO:0000256" key="2">
    <source>
        <dbReference type="SAM" id="MobiDB-lite"/>
    </source>
</evidence>
<dbReference type="Gene3D" id="2.20.230.10">
    <property type="entry name" value="Resuscitation-promoting factor rpfb"/>
    <property type="match status" value="1"/>
</dbReference>
<dbReference type="PANTHER" id="PTHR39160:SF4">
    <property type="entry name" value="RESUSCITATION-PROMOTING FACTOR RPFB"/>
    <property type="match status" value="1"/>
</dbReference>
<gene>
    <name evidence="4" type="primary">yabE_1</name>
    <name evidence="4" type="ORF">J8TS2_23770</name>
</gene>
<dbReference type="EMBL" id="BORB01000018">
    <property type="protein sequence ID" value="GIN58058.1"/>
    <property type="molecule type" value="Genomic_DNA"/>
</dbReference>
<dbReference type="Pfam" id="PF03990">
    <property type="entry name" value="DUF348"/>
    <property type="match status" value="3"/>
</dbReference>
<dbReference type="RefSeq" id="WP_212966398.1">
    <property type="nucleotide sequence ID" value="NZ_BORB01000018.1"/>
</dbReference>
<feature type="domain" description="G5" evidence="3">
    <location>
        <begin position="210"/>
        <end position="290"/>
    </location>
</feature>
<reference evidence="4 5" key="1">
    <citation type="submission" date="2021-03" db="EMBL/GenBank/DDBJ databases">
        <title>Antimicrobial resistance genes in bacteria isolated from Japanese honey, and their potential for conferring macrolide and lincosamide resistance in the American foulbrood pathogen Paenibacillus larvae.</title>
        <authorList>
            <person name="Okamoto M."/>
            <person name="Kumagai M."/>
            <person name="Kanamori H."/>
            <person name="Takamatsu D."/>
        </authorList>
    </citation>
    <scope>NUCLEOTIDE SEQUENCE [LARGE SCALE GENOMIC DNA]</scope>
    <source>
        <strain evidence="4 5">J8TS2</strain>
    </source>
</reference>
<evidence type="ECO:0000259" key="3">
    <source>
        <dbReference type="PROSITE" id="PS51109"/>
    </source>
</evidence>
<dbReference type="PROSITE" id="PS51109">
    <property type="entry name" value="G5"/>
    <property type="match status" value="1"/>
</dbReference>
<dbReference type="PANTHER" id="PTHR39160">
    <property type="entry name" value="CELL WALL-BINDING PROTEIN YOCH"/>
    <property type="match status" value="1"/>
</dbReference>
<feature type="compositionally biased region" description="Polar residues" evidence="2">
    <location>
        <begin position="297"/>
        <end position="309"/>
    </location>
</feature>
<accession>A0ABQ4KJB9</accession>
<feature type="region of interest" description="Disordered" evidence="2">
    <location>
        <begin position="296"/>
        <end position="335"/>
    </location>
</feature>
<name>A0ABQ4KJB9_9BACI</name>
<keyword evidence="1" id="KW-0732">Signal</keyword>
<organism evidence="4 5">
    <name type="scientific">Lederbergia ruris</name>
    <dbReference type="NCBI Taxonomy" id="217495"/>
    <lineage>
        <taxon>Bacteria</taxon>
        <taxon>Bacillati</taxon>
        <taxon>Bacillota</taxon>
        <taxon>Bacilli</taxon>
        <taxon>Bacillales</taxon>
        <taxon>Bacillaceae</taxon>
        <taxon>Lederbergia</taxon>
    </lineage>
</organism>
<dbReference type="InterPro" id="IPR010611">
    <property type="entry name" value="3D_dom"/>
</dbReference>
<feature type="compositionally biased region" description="Polar residues" evidence="2">
    <location>
        <begin position="318"/>
        <end position="329"/>
    </location>
</feature>
<dbReference type="SUPFAM" id="SSF50685">
    <property type="entry name" value="Barwin-like endoglucanases"/>
    <property type="match status" value="1"/>
</dbReference>
<dbReference type="InterPro" id="IPR011098">
    <property type="entry name" value="G5_dom"/>
</dbReference>
<dbReference type="Pfam" id="PF07501">
    <property type="entry name" value="G5"/>
    <property type="match status" value="1"/>
</dbReference>
<protein>
    <recommendedName>
        <fullName evidence="3">G5 domain-containing protein</fullName>
    </recommendedName>
</protein>
<keyword evidence="5" id="KW-1185">Reference proteome</keyword>
<sequence>MNTTPKKSFIFSSMTRKKLGILIASFIVFSATLSVLTYEGTKKTVALSIDGEEMTVKTHANTVGDILDELEVAVKDTDYLSHPMETPVKNDLNVVWEKAKQVAVKDDDEETVYWTTAKTVDEFLDEEKIDINEHDEIDFSMQDEIQDQLQLNIDRAFLLTLQNGKKKEEVWTTSTTVADLLKQHDIKLGDLDRVEPNLKEDVEPKSVVKVIRVEKVTDVVEEPIEYALVTKKDSSLMEGTEEVVQDGKEGLLKKEYEVIKENGKEVKRKLVAEKTVSDSQDKIVAVGTKVLVAQVSRGKSNTASTSNDDAPNKGAAQEASTQEASTQEASAAPQGGNEITMSATAYTASCNGCSGVTATGINLNSNPNAKVVAVDPSVIPLGSKVWVEGYGYAIAGDTGGAIKGNRIDLFVPSKDQAYRFGRKNVKVRVLN</sequence>
<dbReference type="Gene3D" id="2.40.40.10">
    <property type="entry name" value="RlpA-like domain"/>
    <property type="match status" value="1"/>
</dbReference>
<evidence type="ECO:0000313" key="4">
    <source>
        <dbReference type="EMBL" id="GIN58058.1"/>
    </source>
</evidence>
<dbReference type="Proteomes" id="UP000679950">
    <property type="component" value="Unassembled WGS sequence"/>
</dbReference>
<dbReference type="SMART" id="SM01208">
    <property type="entry name" value="G5"/>
    <property type="match status" value="1"/>
</dbReference>
<evidence type="ECO:0000256" key="1">
    <source>
        <dbReference type="ARBA" id="ARBA00022729"/>
    </source>
</evidence>
<proteinExistence type="predicted"/>
<dbReference type="Pfam" id="PF06725">
    <property type="entry name" value="3D"/>
    <property type="match status" value="1"/>
</dbReference>
<evidence type="ECO:0000313" key="5">
    <source>
        <dbReference type="Proteomes" id="UP000679950"/>
    </source>
</evidence>
<dbReference type="InterPro" id="IPR036908">
    <property type="entry name" value="RlpA-like_sf"/>
</dbReference>
<comment type="caution">
    <text evidence="4">The sequence shown here is derived from an EMBL/GenBank/DDBJ whole genome shotgun (WGS) entry which is preliminary data.</text>
</comment>
<dbReference type="InterPro" id="IPR007137">
    <property type="entry name" value="DUF348"/>
</dbReference>
<dbReference type="CDD" id="cd22786">
    <property type="entry name" value="DPBB_YuiC-like"/>
    <property type="match status" value="1"/>
</dbReference>